<gene>
    <name evidence="1" type="ORF">SAMEA2259716_03708</name>
</gene>
<name>A0A1T6VIA6_9MYCO</name>
<organism evidence="1 2">
    <name type="scientific">Mycobacteroides abscessus subsp. massiliense</name>
    <dbReference type="NCBI Taxonomy" id="1962118"/>
    <lineage>
        <taxon>Bacteria</taxon>
        <taxon>Bacillati</taxon>
        <taxon>Actinomycetota</taxon>
        <taxon>Actinomycetes</taxon>
        <taxon>Mycobacteriales</taxon>
        <taxon>Mycobacteriaceae</taxon>
        <taxon>Mycobacteroides</taxon>
        <taxon>Mycobacteroides abscessus</taxon>
    </lineage>
</organism>
<dbReference type="EMBL" id="FVGW01000007">
    <property type="protein sequence ID" value="SKM35900.1"/>
    <property type="molecule type" value="Genomic_DNA"/>
</dbReference>
<accession>A0A1T6VIA6</accession>
<reference evidence="1 2" key="1">
    <citation type="submission" date="2016-11" db="EMBL/GenBank/DDBJ databases">
        <authorList>
            <consortium name="Pathogen Informatics"/>
        </authorList>
    </citation>
    <scope>NUCLEOTIDE SEQUENCE [LARGE SCALE GENOMIC DNA]</scope>
    <source>
        <strain evidence="1 2">911</strain>
    </source>
</reference>
<dbReference type="AlphaFoldDB" id="A0A1T6VIA6"/>
<proteinExistence type="predicted"/>
<dbReference type="Proteomes" id="UP000190074">
    <property type="component" value="Unassembled WGS sequence"/>
</dbReference>
<protein>
    <submittedName>
        <fullName evidence="1">Putative liporotein LppU</fullName>
    </submittedName>
</protein>
<sequence>MPIDGSRSAFALRMLWPLLRIYQQRHALTVGFVAILVLALIPGCGSETPSDMRTETTLAPVTSVDFSNIHGQYPQPATLTDQGQEFAPVGGCVDLGGPQVRATISVVDCGSSRSTYRVVQRVNMPNECIGDSDRRLYQNSKAEGQWTACLDLNWDSTSCISIGAEVVKKVGCDDKGTSRKFKPVKVIHDSTALDGCRSGGYTHPIRRFTICTQPQP</sequence>
<evidence type="ECO:0000313" key="1">
    <source>
        <dbReference type="EMBL" id="SKM35900.1"/>
    </source>
</evidence>
<evidence type="ECO:0000313" key="2">
    <source>
        <dbReference type="Proteomes" id="UP000190074"/>
    </source>
</evidence>